<dbReference type="AlphaFoldDB" id="A0A9D3W6H6"/>
<gene>
    <name evidence="1" type="ORF">J1N35_007324</name>
</gene>
<dbReference type="PANTHER" id="PTHR33116:SF86">
    <property type="entry name" value="REVERSE TRANSCRIPTASE DOMAIN-CONTAINING PROTEIN"/>
    <property type="match status" value="1"/>
</dbReference>
<evidence type="ECO:0000313" key="1">
    <source>
        <dbReference type="EMBL" id="KAH1113946.1"/>
    </source>
</evidence>
<proteinExistence type="predicted"/>
<sequence length="132" mass="14936">MNGRVGISRNILEEFNRRMMESASPSMQTSRNPISSTIITACKHALASAMTGSGIFSHGKALPIYAMQCFKLPDSFCHELENIMSRFWWRNSKTSKGLHWCKWKDMCSPKMWGGLGFKELTLFNKALLAKQG</sequence>
<evidence type="ECO:0008006" key="3">
    <source>
        <dbReference type="Google" id="ProtNLM"/>
    </source>
</evidence>
<keyword evidence="2" id="KW-1185">Reference proteome</keyword>
<reference evidence="1 2" key="1">
    <citation type="journal article" date="2021" name="Plant Biotechnol. J.">
        <title>Multi-omics assisted identification of the key and species-specific regulatory components of drought-tolerant mechanisms in Gossypium stocksii.</title>
        <authorList>
            <person name="Yu D."/>
            <person name="Ke L."/>
            <person name="Zhang D."/>
            <person name="Wu Y."/>
            <person name="Sun Y."/>
            <person name="Mei J."/>
            <person name="Sun J."/>
            <person name="Sun Y."/>
        </authorList>
    </citation>
    <scope>NUCLEOTIDE SEQUENCE [LARGE SCALE GENOMIC DNA]</scope>
    <source>
        <strain evidence="2">cv. E1</strain>
        <tissue evidence="1">Leaf</tissue>
    </source>
</reference>
<protein>
    <recommendedName>
        <fullName evidence="3">Reverse transcriptase zinc-binding domain-containing protein</fullName>
    </recommendedName>
</protein>
<dbReference type="EMBL" id="JAIQCV010000003">
    <property type="protein sequence ID" value="KAH1113946.1"/>
    <property type="molecule type" value="Genomic_DNA"/>
</dbReference>
<organism evidence="1 2">
    <name type="scientific">Gossypium stocksii</name>
    <dbReference type="NCBI Taxonomy" id="47602"/>
    <lineage>
        <taxon>Eukaryota</taxon>
        <taxon>Viridiplantae</taxon>
        <taxon>Streptophyta</taxon>
        <taxon>Embryophyta</taxon>
        <taxon>Tracheophyta</taxon>
        <taxon>Spermatophyta</taxon>
        <taxon>Magnoliopsida</taxon>
        <taxon>eudicotyledons</taxon>
        <taxon>Gunneridae</taxon>
        <taxon>Pentapetalae</taxon>
        <taxon>rosids</taxon>
        <taxon>malvids</taxon>
        <taxon>Malvales</taxon>
        <taxon>Malvaceae</taxon>
        <taxon>Malvoideae</taxon>
        <taxon>Gossypium</taxon>
    </lineage>
</organism>
<evidence type="ECO:0000313" key="2">
    <source>
        <dbReference type="Proteomes" id="UP000828251"/>
    </source>
</evidence>
<dbReference type="OrthoDB" id="998444at2759"/>
<accession>A0A9D3W6H6</accession>
<dbReference type="PANTHER" id="PTHR33116">
    <property type="entry name" value="REVERSE TRANSCRIPTASE ZINC-BINDING DOMAIN-CONTAINING PROTEIN-RELATED-RELATED"/>
    <property type="match status" value="1"/>
</dbReference>
<comment type="caution">
    <text evidence="1">The sequence shown here is derived from an EMBL/GenBank/DDBJ whole genome shotgun (WGS) entry which is preliminary data.</text>
</comment>
<dbReference type="Proteomes" id="UP000828251">
    <property type="component" value="Unassembled WGS sequence"/>
</dbReference>
<name>A0A9D3W6H6_9ROSI</name>